<reference evidence="1 2" key="1">
    <citation type="submission" date="2018-03" db="EMBL/GenBank/DDBJ databases">
        <title>Draft genome of Nitrosomonas supralitoralis APG5.</title>
        <authorList>
            <person name="Urakawa H."/>
            <person name="Lopez J.V."/>
        </authorList>
    </citation>
    <scope>NUCLEOTIDE SEQUENCE [LARGE SCALE GENOMIC DNA]</scope>
    <source>
        <strain evidence="1 2">APG5</strain>
    </source>
</reference>
<organism evidence="1 2">
    <name type="scientific">Nitrosomonas supralitoralis</name>
    <dbReference type="NCBI Taxonomy" id="2116706"/>
    <lineage>
        <taxon>Bacteria</taxon>
        <taxon>Pseudomonadati</taxon>
        <taxon>Pseudomonadota</taxon>
        <taxon>Betaproteobacteria</taxon>
        <taxon>Nitrosomonadales</taxon>
        <taxon>Nitrosomonadaceae</taxon>
        <taxon>Nitrosomonas</taxon>
    </lineage>
</organism>
<dbReference type="Proteomes" id="UP000241912">
    <property type="component" value="Unassembled WGS sequence"/>
</dbReference>
<dbReference type="EMBL" id="PXXU01000090">
    <property type="protein sequence ID" value="PSJ15986.1"/>
    <property type="molecule type" value="Genomic_DNA"/>
</dbReference>
<keyword evidence="1" id="KW-0378">Hydrolase</keyword>
<evidence type="ECO:0000313" key="2">
    <source>
        <dbReference type="Proteomes" id="UP000241912"/>
    </source>
</evidence>
<dbReference type="GO" id="GO:0016787">
    <property type="term" value="F:hydrolase activity"/>
    <property type="evidence" value="ECO:0007669"/>
    <property type="project" value="UniProtKB-KW"/>
</dbReference>
<evidence type="ECO:0000313" key="1">
    <source>
        <dbReference type="EMBL" id="PSJ15986.1"/>
    </source>
</evidence>
<name>A0A2P7NR75_9PROT</name>
<gene>
    <name evidence="1" type="ORF">C7H79_16015</name>
</gene>
<keyword evidence="2" id="KW-1185">Reference proteome</keyword>
<dbReference type="InterPro" id="IPR017853">
    <property type="entry name" value="GH"/>
</dbReference>
<dbReference type="Gene3D" id="3.20.20.80">
    <property type="entry name" value="Glycosidases"/>
    <property type="match status" value="1"/>
</dbReference>
<feature type="non-terminal residue" evidence="1">
    <location>
        <position position="143"/>
    </location>
</feature>
<proteinExistence type="predicted"/>
<dbReference type="AlphaFoldDB" id="A0A2P7NR75"/>
<protein>
    <submittedName>
        <fullName evidence="1">Glycoside hydrolase</fullName>
    </submittedName>
</protein>
<sequence length="143" mass="16426">MNRKNSMKSRIILPTMNRRINTLSIAALFVICLTLVPWGIAGAAPGTGIKWHPGHYYTIQNWANDDPIYMAKVYKELKATPALRGMQMRFLWGWLEKSPGVYNFSIIDKHLAELTKMGKRMVIQVQTKSFDADWKLIPNYLKA</sequence>
<dbReference type="SUPFAM" id="SSF51445">
    <property type="entry name" value="(Trans)glycosidases"/>
    <property type="match status" value="1"/>
</dbReference>
<comment type="caution">
    <text evidence="1">The sequence shown here is derived from an EMBL/GenBank/DDBJ whole genome shotgun (WGS) entry which is preliminary data.</text>
</comment>
<accession>A0A2P7NR75</accession>